<protein>
    <submittedName>
        <fullName evidence="1">Uncharacterized protein</fullName>
    </submittedName>
</protein>
<evidence type="ECO:0000313" key="2">
    <source>
        <dbReference type="Proteomes" id="UP000187181"/>
    </source>
</evidence>
<proteinExistence type="predicted"/>
<dbReference type="AlphaFoldDB" id="A0A1R3XR76"/>
<name>A0A1R3XR76_9BACT</name>
<keyword evidence="2" id="KW-1185">Reference proteome</keyword>
<gene>
    <name evidence="1" type="ORF">SAMN05444128_3533</name>
</gene>
<dbReference type="EMBL" id="FTPP01000004">
    <property type="protein sequence ID" value="SIT94376.1"/>
    <property type="molecule type" value="Genomic_DNA"/>
</dbReference>
<accession>A0A1R3XR76</accession>
<reference evidence="2" key="1">
    <citation type="submission" date="2017-01" db="EMBL/GenBank/DDBJ databases">
        <authorList>
            <person name="Varghese N."/>
            <person name="Submissions S."/>
        </authorList>
    </citation>
    <scope>NUCLEOTIDE SEQUENCE [LARGE SCALE GENOMIC DNA]</scope>
    <source>
        <strain evidence="2">LP100</strain>
    </source>
</reference>
<organism evidence="1 2">
    <name type="scientific">Pontibacter indicus</name>
    <dbReference type="NCBI Taxonomy" id="1317125"/>
    <lineage>
        <taxon>Bacteria</taxon>
        <taxon>Pseudomonadati</taxon>
        <taxon>Bacteroidota</taxon>
        <taxon>Cytophagia</taxon>
        <taxon>Cytophagales</taxon>
        <taxon>Hymenobacteraceae</taxon>
        <taxon>Pontibacter</taxon>
    </lineage>
</organism>
<sequence>MGKVLFLIAIYQVSVIAACAQSIRDFNSEPSIYINHKPHIITTKG</sequence>
<dbReference type="PROSITE" id="PS51257">
    <property type="entry name" value="PROKAR_LIPOPROTEIN"/>
    <property type="match status" value="1"/>
</dbReference>
<evidence type="ECO:0000313" key="1">
    <source>
        <dbReference type="EMBL" id="SIT94376.1"/>
    </source>
</evidence>
<dbReference type="STRING" id="1317125.SAMN05444128_3533"/>
<dbReference type="Proteomes" id="UP000187181">
    <property type="component" value="Unassembled WGS sequence"/>
</dbReference>